<dbReference type="InterPro" id="IPR055346">
    <property type="entry name" value="Fe-S_cluster_assembly_SufBD"/>
</dbReference>
<dbReference type="SUPFAM" id="SSF101960">
    <property type="entry name" value="Stabilizer of iron transporter SufD"/>
    <property type="match status" value="1"/>
</dbReference>
<dbReference type="InterPro" id="IPR011542">
    <property type="entry name" value="SUF_FeS_clus_asmbl_SufD"/>
</dbReference>
<accession>A0AAX3EN89</accession>
<gene>
    <name evidence="4" type="primary">sufD</name>
    <name evidence="4" type="ORF">NL394_10550</name>
</gene>
<dbReference type="GeneID" id="79885240"/>
<dbReference type="InterPro" id="IPR037284">
    <property type="entry name" value="SUF_FeS_clus_asmbl_SufBD_sf"/>
</dbReference>
<proteinExistence type="inferred from homology"/>
<name>A0AAX3EN89_PAEUR</name>
<dbReference type="GO" id="GO:0016226">
    <property type="term" value="P:iron-sulfur cluster assembly"/>
    <property type="evidence" value="ECO:0007669"/>
    <property type="project" value="InterPro"/>
</dbReference>
<feature type="compositionally biased region" description="Basic and acidic residues" evidence="2">
    <location>
        <begin position="1"/>
        <end position="10"/>
    </location>
</feature>
<dbReference type="EMBL" id="CP101185">
    <property type="protein sequence ID" value="UYV99606.1"/>
    <property type="molecule type" value="Genomic_DNA"/>
</dbReference>
<dbReference type="PANTHER" id="PTHR43575">
    <property type="entry name" value="PROTEIN ABCI7, CHLOROPLASTIC"/>
    <property type="match status" value="1"/>
</dbReference>
<keyword evidence="5" id="KW-1185">Reference proteome</keyword>
<organism evidence="4 5">
    <name type="scientific">Paenarthrobacter ureafaciens</name>
    <dbReference type="NCBI Taxonomy" id="37931"/>
    <lineage>
        <taxon>Bacteria</taxon>
        <taxon>Bacillati</taxon>
        <taxon>Actinomycetota</taxon>
        <taxon>Actinomycetes</taxon>
        <taxon>Micrococcales</taxon>
        <taxon>Micrococcaceae</taxon>
        <taxon>Paenarthrobacter</taxon>
    </lineage>
</organism>
<comment type="similarity">
    <text evidence="1">Belongs to the iron-sulfur cluster assembly SufBD family.</text>
</comment>
<evidence type="ECO:0000256" key="2">
    <source>
        <dbReference type="SAM" id="MobiDB-lite"/>
    </source>
</evidence>
<sequence>MTDITTEKARIGAPSAQPFIDGFTEEGENLSPINASGSTAEQPSAGPLAGASAKSHSHGGGVGVPDSSRAGRLTSYELNDFKALTGLEEDWRFTPLRRLRGLHTEALTGAAPTTTVSAPAGVTVETVGRDDQRIGLAGIPEDRVSANAWANFKEATVITVPSETSLESEITVTLAGAGTEAAAQHVVVVAQKFSKAVLVLGHEGSAVVSENVEIIVEDGADLTVVSLQEWNDDSVHASSQQAKIGRDAKFKHIVVSLGGDLVRVTPTARFAAPGGEAELFGLYFADAGQHLEHRTFVDHAQPNCVSNVLYKGALQGKGAHTVWVGDVLIQKNAEGTDSYEKNQNLVLTDGCRADSVPNLEIETGLIEGAGHASATGRFDDEHLFYLMARGIPEDVARRLVVRGFLNEIIQKIKVPAIEERLTAAVERELAATDN</sequence>
<reference evidence="4" key="1">
    <citation type="submission" date="2022-07" db="EMBL/GenBank/DDBJ databases">
        <authorList>
            <person name="Wu T."/>
        </authorList>
    </citation>
    <scope>NUCLEOTIDE SEQUENCE</scope>
    <source>
        <strain evidence="4">SD-1</strain>
    </source>
</reference>
<dbReference type="PANTHER" id="PTHR43575:SF1">
    <property type="entry name" value="PROTEIN ABCI7, CHLOROPLASTIC"/>
    <property type="match status" value="1"/>
</dbReference>
<dbReference type="RefSeq" id="WP_021470425.1">
    <property type="nucleotide sequence ID" value="NZ_BDMH01000028.1"/>
</dbReference>
<dbReference type="Pfam" id="PF01458">
    <property type="entry name" value="SUFBD_core"/>
    <property type="match status" value="1"/>
</dbReference>
<dbReference type="InterPro" id="IPR000825">
    <property type="entry name" value="SUF_FeS_clus_asmbl_SufBD_core"/>
</dbReference>
<protein>
    <submittedName>
        <fullName evidence="4">Fe-S cluster assembly protein SufD</fullName>
    </submittedName>
</protein>
<evidence type="ECO:0000256" key="1">
    <source>
        <dbReference type="ARBA" id="ARBA00043967"/>
    </source>
</evidence>
<feature type="domain" description="SUF system FeS cluster assembly SufBD core" evidence="3">
    <location>
        <begin position="179"/>
        <end position="404"/>
    </location>
</feature>
<dbReference type="AlphaFoldDB" id="A0AAX3EN89"/>
<feature type="region of interest" description="Disordered" evidence="2">
    <location>
        <begin position="1"/>
        <end position="69"/>
    </location>
</feature>
<dbReference type="NCBIfam" id="TIGR01981">
    <property type="entry name" value="sufD"/>
    <property type="match status" value="1"/>
</dbReference>
<feature type="compositionally biased region" description="Polar residues" evidence="2">
    <location>
        <begin position="31"/>
        <end position="42"/>
    </location>
</feature>
<evidence type="ECO:0000313" key="4">
    <source>
        <dbReference type="EMBL" id="UYV99606.1"/>
    </source>
</evidence>
<dbReference type="Proteomes" id="UP001163293">
    <property type="component" value="Chromosome"/>
</dbReference>
<evidence type="ECO:0000259" key="3">
    <source>
        <dbReference type="Pfam" id="PF01458"/>
    </source>
</evidence>
<evidence type="ECO:0000313" key="5">
    <source>
        <dbReference type="Proteomes" id="UP001163293"/>
    </source>
</evidence>